<evidence type="ECO:0000313" key="2">
    <source>
        <dbReference type="Proteomes" id="UP000663836"/>
    </source>
</evidence>
<dbReference type="Proteomes" id="UP000663836">
    <property type="component" value="Unassembled WGS sequence"/>
</dbReference>
<reference evidence="1" key="1">
    <citation type="submission" date="2021-02" db="EMBL/GenBank/DDBJ databases">
        <authorList>
            <person name="Nowell W R."/>
        </authorList>
    </citation>
    <scope>NUCLEOTIDE SEQUENCE</scope>
</reference>
<feature type="non-terminal residue" evidence="1">
    <location>
        <position position="1"/>
    </location>
</feature>
<proteinExistence type="predicted"/>
<sequence>MATNYTEENEPQLNVKELLENPYRLALEQEIRNN</sequence>
<dbReference type="AlphaFoldDB" id="A0A820L911"/>
<name>A0A820L911_9BILA</name>
<organism evidence="1 2">
    <name type="scientific">Rotaria sordida</name>
    <dbReference type="NCBI Taxonomy" id="392033"/>
    <lineage>
        <taxon>Eukaryota</taxon>
        <taxon>Metazoa</taxon>
        <taxon>Spiralia</taxon>
        <taxon>Gnathifera</taxon>
        <taxon>Rotifera</taxon>
        <taxon>Eurotatoria</taxon>
        <taxon>Bdelloidea</taxon>
        <taxon>Philodinida</taxon>
        <taxon>Philodinidae</taxon>
        <taxon>Rotaria</taxon>
    </lineage>
</organism>
<evidence type="ECO:0000313" key="1">
    <source>
        <dbReference type="EMBL" id="CAF4351436.1"/>
    </source>
</evidence>
<dbReference type="EMBL" id="CAJOBD010050982">
    <property type="protein sequence ID" value="CAF4351436.1"/>
    <property type="molecule type" value="Genomic_DNA"/>
</dbReference>
<accession>A0A820L911</accession>
<comment type="caution">
    <text evidence="1">The sequence shown here is derived from an EMBL/GenBank/DDBJ whole genome shotgun (WGS) entry which is preliminary data.</text>
</comment>
<gene>
    <name evidence="1" type="ORF">JBS370_LOCUS41940</name>
</gene>
<protein>
    <submittedName>
        <fullName evidence="1">Uncharacterized protein</fullName>
    </submittedName>
</protein>